<keyword evidence="3" id="KW-1185">Reference proteome</keyword>
<feature type="compositionally biased region" description="Polar residues" evidence="1">
    <location>
        <begin position="46"/>
        <end position="64"/>
    </location>
</feature>
<sequence length="701" mass="76359">MPLSSLLSAAGQKPKPSAQTLNAHLAQTSSPISVPSSPYTQYHHPTLQSSPFHASRTSYNSSQKSHTSRSQTPSTSPSPSSSPPREFLPPSSPPVPGEGVARLAPHSPALNELDKVYERSEHARPEPVEGWRMIGAGGVGNPWSEEKRADREDDGMGENGQGREKKGPASSGLAPSLDLDEGVEVRARKALKVLEDHLRDRMPFVQLSSKRMQAVMGVRNNFPFDLPDTKRSSASICMPTSPSGLDAGLSLRTASRNPSTFKFMNPLSPHNSPYVDPNTGKGLREWLLSKGKEYGMRKRECRSISFHDFTPDMRSNGWSNKLLGHYAANSAGERVDFYEIDLPTPNSTTQPWIWFLISRPLLSINPKNTSTRPPHQNKISHPSSTPQTFYTPSSLSSSPLDTSTHTSSLPPNFPAPVQTSWMVFACPLSNVVAYPEALDAQPPSQCTILSRASRPSSQNQNQNGGKKLYKRRDFDFSRNGIPIFEFHAPSFPSPPSTSSSTQTSHQLAHQQFLSIGEIGPFYPGDLCSPLPEAEYIQNIKSFQDKAKAKAEAIAAGRDGEEERKVVSPWSGQWWKVFYEGVSGEVGRWEGVKASMGRGKCRVVVRFTEWEGEDEGERMDLDREEGVGLGLSGVEGVGMGLGGMGMGESRKIKERLVGRGRMTRSETRRRSGLGMGEVSSSGVVMGIGAAGGVKGKSKGGKK</sequence>
<protein>
    <submittedName>
        <fullName evidence="2">Uncharacterized protein</fullName>
    </submittedName>
</protein>
<evidence type="ECO:0000313" key="2">
    <source>
        <dbReference type="EMBL" id="PMD35020.1"/>
    </source>
</evidence>
<reference evidence="2 3" key="1">
    <citation type="submission" date="2016-04" db="EMBL/GenBank/DDBJ databases">
        <title>A degradative enzymes factory behind the ericoid mycorrhizal symbiosis.</title>
        <authorList>
            <consortium name="DOE Joint Genome Institute"/>
            <person name="Martino E."/>
            <person name="Morin E."/>
            <person name="Grelet G."/>
            <person name="Kuo A."/>
            <person name="Kohler A."/>
            <person name="Daghino S."/>
            <person name="Barry K."/>
            <person name="Choi C."/>
            <person name="Cichocki N."/>
            <person name="Clum A."/>
            <person name="Copeland A."/>
            <person name="Hainaut M."/>
            <person name="Haridas S."/>
            <person name="Labutti K."/>
            <person name="Lindquist E."/>
            <person name="Lipzen A."/>
            <person name="Khouja H.-R."/>
            <person name="Murat C."/>
            <person name="Ohm R."/>
            <person name="Olson A."/>
            <person name="Spatafora J."/>
            <person name="Veneault-Fourrey C."/>
            <person name="Henrissat B."/>
            <person name="Grigoriev I."/>
            <person name="Martin F."/>
            <person name="Perotto S."/>
        </authorList>
    </citation>
    <scope>NUCLEOTIDE SEQUENCE [LARGE SCALE GENOMIC DNA]</scope>
    <source>
        <strain evidence="2 3">F</strain>
    </source>
</reference>
<dbReference type="OrthoDB" id="3564670at2759"/>
<feature type="compositionally biased region" description="Low complexity" evidence="1">
    <location>
        <begin position="391"/>
        <end position="408"/>
    </location>
</feature>
<feature type="compositionally biased region" description="Pro residues" evidence="1">
    <location>
        <begin position="80"/>
        <end position="96"/>
    </location>
</feature>
<feature type="compositionally biased region" description="Polar residues" evidence="1">
    <location>
        <begin position="366"/>
        <end position="390"/>
    </location>
</feature>
<organism evidence="2 3">
    <name type="scientific">Hyaloscypha variabilis (strain UAMH 11265 / GT02V1 / F)</name>
    <name type="common">Meliniomyces variabilis</name>
    <dbReference type="NCBI Taxonomy" id="1149755"/>
    <lineage>
        <taxon>Eukaryota</taxon>
        <taxon>Fungi</taxon>
        <taxon>Dikarya</taxon>
        <taxon>Ascomycota</taxon>
        <taxon>Pezizomycotina</taxon>
        <taxon>Leotiomycetes</taxon>
        <taxon>Helotiales</taxon>
        <taxon>Hyaloscyphaceae</taxon>
        <taxon>Hyaloscypha</taxon>
        <taxon>Hyaloscypha variabilis</taxon>
    </lineage>
</organism>
<feature type="compositionally biased region" description="Basic and acidic residues" evidence="1">
    <location>
        <begin position="116"/>
        <end position="129"/>
    </location>
</feature>
<gene>
    <name evidence="2" type="ORF">L207DRAFT_638481</name>
</gene>
<feature type="region of interest" description="Disordered" evidence="1">
    <location>
        <begin position="366"/>
        <end position="408"/>
    </location>
</feature>
<feature type="region of interest" description="Disordered" evidence="1">
    <location>
        <begin position="116"/>
        <end position="180"/>
    </location>
</feature>
<evidence type="ECO:0000313" key="3">
    <source>
        <dbReference type="Proteomes" id="UP000235786"/>
    </source>
</evidence>
<feature type="compositionally biased region" description="Polar residues" evidence="1">
    <location>
        <begin position="17"/>
        <end position="40"/>
    </location>
</feature>
<feature type="region of interest" description="Disordered" evidence="1">
    <location>
        <begin position="487"/>
        <end position="506"/>
    </location>
</feature>
<dbReference type="Proteomes" id="UP000235786">
    <property type="component" value="Unassembled WGS sequence"/>
</dbReference>
<dbReference type="AlphaFoldDB" id="A0A2J6R932"/>
<evidence type="ECO:0000256" key="1">
    <source>
        <dbReference type="SAM" id="MobiDB-lite"/>
    </source>
</evidence>
<feature type="region of interest" description="Disordered" evidence="1">
    <location>
        <begin position="449"/>
        <end position="471"/>
    </location>
</feature>
<proteinExistence type="predicted"/>
<dbReference type="EMBL" id="KZ613953">
    <property type="protein sequence ID" value="PMD35020.1"/>
    <property type="molecule type" value="Genomic_DNA"/>
</dbReference>
<feature type="region of interest" description="Disordered" evidence="1">
    <location>
        <begin position="1"/>
        <end position="103"/>
    </location>
</feature>
<accession>A0A2J6R932</accession>
<feature type="compositionally biased region" description="Low complexity" evidence="1">
    <location>
        <begin position="68"/>
        <end position="79"/>
    </location>
</feature>
<feature type="compositionally biased region" description="Polar residues" evidence="1">
    <location>
        <begin position="449"/>
        <end position="464"/>
    </location>
</feature>
<name>A0A2J6R932_HYAVF</name>